<dbReference type="InterPro" id="IPR043128">
    <property type="entry name" value="Rev_trsase/Diguanyl_cyclase"/>
</dbReference>
<feature type="transmembrane region" description="Helical" evidence="6">
    <location>
        <begin position="216"/>
        <end position="234"/>
    </location>
</feature>
<accession>A0A4P8YNA8</accession>
<dbReference type="InterPro" id="IPR035919">
    <property type="entry name" value="EAL_sf"/>
</dbReference>
<keyword evidence="9" id="KW-1185">Reference proteome</keyword>
<evidence type="ECO:0000256" key="6">
    <source>
        <dbReference type="SAM" id="Phobius"/>
    </source>
</evidence>
<evidence type="ECO:0000256" key="2">
    <source>
        <dbReference type="ARBA" id="ARBA00022475"/>
    </source>
</evidence>
<dbReference type="InterPro" id="IPR000160">
    <property type="entry name" value="GGDEF_dom"/>
</dbReference>
<dbReference type="OrthoDB" id="5900110at2"/>
<dbReference type="SMART" id="SM00267">
    <property type="entry name" value="GGDEF"/>
    <property type="match status" value="1"/>
</dbReference>
<sequence>MQFSGWYQRNKNKWWCLPLILPVLIHPLAFYFSVYTELHGIRVVLYYMLPAMMLALMMIFSWAALPGIVLSILFHYLPLRGSFDGFASALHYLLMLTICWGGYSLFVPRRNNVNFGNMYQTAARMFWLVFCSATAFFLLYQSAIRFGLYAAQVSLLGDTPWKISTLINYQALLVSCLTGLPFCYFIIRTLRHPRFARSFFSRMRAQFHPNTTRLELGLWWACILLLLSLLLLPLTDASTIFNTNYTFTLMLPVMIWGAMRFGFLFITTVWTIMLLIVSHYFYRYLPPGLDYDNQMALTSSCFLVFSFSIYLMAEVTTRQRASHEKIRYAAYIDPVVQMPNLRALNRDLNGHAGSMLCLLRFPELELLSRNYGMLLRITFKQEMANWLSGMLQEGEQLYHLSSDELALRLNGETQKERIEALDEQIRQFRFSWDGMPFQLQVGISYSYVRAPVAHHHLLLGELGTMADHSVHTGHPESLQLYGARHVQKAVKSKVDMMNQLQQALDHDGFFLLAQPIEGVRGDTYHEILLRMKDENGEVVEPDCFLPVAHEFGLSSKIDLWVLEKSMAFISDYRDALPACRFSVNLTPSSVCRPRFVNDVQRLLKRYDVQAWQLVFEVTESHSLTNVEQASRTLSALQHMGCRVAIDDFGTGYASYARLRDLNADIMKIDGSFIRNLLVSSLDYQIVDSICQLARTKKMQLVAESVETDEIREAIRKLGIDYMQGWAIGRPLPLEALIQGK</sequence>
<feature type="transmembrane region" description="Helical" evidence="6">
    <location>
        <begin position="294"/>
        <end position="313"/>
    </location>
</feature>
<dbReference type="PANTHER" id="PTHR33121">
    <property type="entry name" value="CYCLIC DI-GMP PHOSPHODIESTERASE PDEF"/>
    <property type="match status" value="1"/>
</dbReference>
<evidence type="ECO:0000256" key="1">
    <source>
        <dbReference type="ARBA" id="ARBA00004651"/>
    </source>
</evidence>
<dbReference type="KEGG" id="izh:FEM41_23265"/>
<reference evidence="8 9" key="1">
    <citation type="submission" date="2019-05" db="EMBL/GenBank/DDBJ databases">
        <title>Complete genome sequence of Izhakiella calystegiae KSNA2, an endophyte isolated from beach morning glory (Calystegia soldanella).</title>
        <authorList>
            <person name="Jiang L."/>
            <person name="Jeong J.C."/>
            <person name="Kim C.Y."/>
            <person name="Kim D.H."/>
            <person name="Kim S.W."/>
            <person name="Lee j."/>
        </authorList>
    </citation>
    <scope>NUCLEOTIDE SEQUENCE [LARGE SCALE GENOMIC DNA]</scope>
    <source>
        <strain evidence="8 9">KSNA2</strain>
    </source>
</reference>
<feature type="transmembrane region" description="Helical" evidence="6">
    <location>
        <begin position="263"/>
        <end position="282"/>
    </location>
</feature>
<keyword evidence="3 6" id="KW-0812">Transmembrane</keyword>
<dbReference type="AlphaFoldDB" id="A0A4P8YNA8"/>
<keyword evidence="5 6" id="KW-0472">Membrane</keyword>
<keyword evidence="2" id="KW-1003">Cell membrane</keyword>
<dbReference type="CDD" id="cd01948">
    <property type="entry name" value="EAL"/>
    <property type="match status" value="1"/>
</dbReference>
<feature type="transmembrane region" description="Helical" evidence="6">
    <location>
        <begin position="89"/>
        <end position="106"/>
    </location>
</feature>
<evidence type="ECO:0000313" key="8">
    <source>
        <dbReference type="EMBL" id="QCT22355.1"/>
    </source>
</evidence>
<protein>
    <submittedName>
        <fullName evidence="8">Sensor domain-containing phosphodiesterase</fullName>
    </submittedName>
</protein>
<feature type="transmembrane region" description="Helical" evidence="6">
    <location>
        <begin position="166"/>
        <end position="187"/>
    </location>
</feature>
<name>A0A4P8YNA8_9ENTR</name>
<dbReference type="SMART" id="SM00052">
    <property type="entry name" value="EAL"/>
    <property type="match status" value="1"/>
</dbReference>
<dbReference type="InterPro" id="IPR050706">
    <property type="entry name" value="Cyclic-di-GMP_PDE-like"/>
</dbReference>
<dbReference type="Pfam" id="PF05231">
    <property type="entry name" value="MASE1"/>
    <property type="match status" value="1"/>
</dbReference>
<evidence type="ECO:0000313" key="9">
    <source>
        <dbReference type="Proteomes" id="UP000302163"/>
    </source>
</evidence>
<feature type="transmembrane region" description="Helical" evidence="6">
    <location>
        <begin position="12"/>
        <end position="32"/>
    </location>
</feature>
<proteinExistence type="predicted"/>
<dbReference type="Gene3D" id="3.30.70.270">
    <property type="match status" value="1"/>
</dbReference>
<evidence type="ECO:0000256" key="3">
    <source>
        <dbReference type="ARBA" id="ARBA00022692"/>
    </source>
</evidence>
<dbReference type="Proteomes" id="UP000302163">
    <property type="component" value="Chromosome"/>
</dbReference>
<dbReference type="InterPro" id="IPR001633">
    <property type="entry name" value="EAL_dom"/>
</dbReference>
<dbReference type="EMBL" id="CP040428">
    <property type="protein sequence ID" value="QCT22355.1"/>
    <property type="molecule type" value="Genomic_DNA"/>
</dbReference>
<dbReference type="Pfam" id="PF00563">
    <property type="entry name" value="EAL"/>
    <property type="match status" value="1"/>
</dbReference>
<feature type="domain" description="EAL" evidence="7">
    <location>
        <begin position="493"/>
        <end position="740"/>
    </location>
</feature>
<dbReference type="PANTHER" id="PTHR33121:SF64">
    <property type="entry name" value="CYCLIC DI-GMP PHOSPHODIESTERASE PDEF"/>
    <property type="match status" value="1"/>
</dbReference>
<gene>
    <name evidence="8" type="ORF">FEM41_23265</name>
</gene>
<organism evidence="8 9">
    <name type="scientific">Jejubacter calystegiae</name>
    <dbReference type="NCBI Taxonomy" id="2579935"/>
    <lineage>
        <taxon>Bacteria</taxon>
        <taxon>Pseudomonadati</taxon>
        <taxon>Pseudomonadota</taxon>
        <taxon>Gammaproteobacteria</taxon>
        <taxon>Enterobacterales</taxon>
        <taxon>Enterobacteriaceae</taxon>
        <taxon>Jejubacter</taxon>
    </lineage>
</organism>
<dbReference type="Gene3D" id="3.20.20.450">
    <property type="entry name" value="EAL domain"/>
    <property type="match status" value="1"/>
</dbReference>
<dbReference type="GO" id="GO:0005886">
    <property type="term" value="C:plasma membrane"/>
    <property type="evidence" value="ECO:0007669"/>
    <property type="project" value="UniProtKB-SubCell"/>
</dbReference>
<evidence type="ECO:0000259" key="7">
    <source>
        <dbReference type="PROSITE" id="PS50883"/>
    </source>
</evidence>
<feature type="transmembrane region" description="Helical" evidence="6">
    <location>
        <begin position="44"/>
        <end position="77"/>
    </location>
</feature>
<dbReference type="GO" id="GO:0071111">
    <property type="term" value="F:cyclic-guanylate-specific phosphodiesterase activity"/>
    <property type="evidence" value="ECO:0007669"/>
    <property type="project" value="InterPro"/>
</dbReference>
<evidence type="ECO:0000256" key="5">
    <source>
        <dbReference type="ARBA" id="ARBA00023136"/>
    </source>
</evidence>
<dbReference type="PROSITE" id="PS50883">
    <property type="entry name" value="EAL"/>
    <property type="match status" value="1"/>
</dbReference>
<feature type="transmembrane region" description="Helical" evidence="6">
    <location>
        <begin position="126"/>
        <end position="146"/>
    </location>
</feature>
<keyword evidence="4 6" id="KW-1133">Transmembrane helix</keyword>
<comment type="subcellular location">
    <subcellularLocation>
        <location evidence="1">Cell membrane</location>
        <topology evidence="1">Multi-pass membrane protein</topology>
    </subcellularLocation>
</comment>
<dbReference type="InterPro" id="IPR007895">
    <property type="entry name" value="MASE1"/>
</dbReference>
<evidence type="ECO:0000256" key="4">
    <source>
        <dbReference type="ARBA" id="ARBA00022989"/>
    </source>
</evidence>
<dbReference type="SUPFAM" id="SSF141868">
    <property type="entry name" value="EAL domain-like"/>
    <property type="match status" value="1"/>
</dbReference>